<keyword evidence="1" id="KW-0812">Transmembrane</keyword>
<gene>
    <name evidence="2" type="ORF">CLAC_10085</name>
</gene>
<name>A0A0K2H2L9_9CORY</name>
<evidence type="ECO:0000313" key="2">
    <source>
        <dbReference type="EMBL" id="ALA67966.1"/>
    </source>
</evidence>
<organism evidence="2 3">
    <name type="scientific">Corynebacterium lactis RW2-5</name>
    <dbReference type="NCBI Taxonomy" id="1408189"/>
    <lineage>
        <taxon>Bacteria</taxon>
        <taxon>Bacillati</taxon>
        <taxon>Actinomycetota</taxon>
        <taxon>Actinomycetes</taxon>
        <taxon>Mycobacteriales</taxon>
        <taxon>Corynebacteriaceae</taxon>
        <taxon>Corynebacterium</taxon>
    </lineage>
</organism>
<keyword evidence="3" id="KW-1185">Reference proteome</keyword>
<dbReference type="RefSeq" id="WP_053412771.1">
    <property type="nucleotide sequence ID" value="NZ_CP006841.1"/>
</dbReference>
<dbReference type="KEGG" id="clw:CLAC_10085"/>
<keyword evidence="1" id="KW-1133">Transmembrane helix</keyword>
<dbReference type="OrthoDB" id="4548219at2"/>
<accession>A0A0K2H2L9</accession>
<feature type="transmembrane region" description="Helical" evidence="1">
    <location>
        <begin position="52"/>
        <end position="72"/>
    </location>
</feature>
<feature type="transmembrane region" description="Helical" evidence="1">
    <location>
        <begin position="25"/>
        <end position="46"/>
    </location>
</feature>
<keyword evidence="1" id="KW-0472">Membrane</keyword>
<proteinExistence type="predicted"/>
<dbReference type="STRING" id="1408189.CLAC_10085"/>
<sequence>MSFHFPVDIAHTKANNEYYRDARRLIVSSGIFSALLIIGAALMILFLDRTPLVLGGAMVVLAIAILYIGVTFQVRRSIKPPQELYDSSPLVPAVVAEVNERTMVLMTLVDIRRDFTVGKPKRALALRTVTTVSGVPRRVGARIPAIAVAGAHKSGTEFYDEVTPVPIAWATRDKSVIAKASRQIAHDDWTLLESNIKRVDDVRATKRDLLLL</sequence>
<reference evidence="2 3" key="1">
    <citation type="submission" date="2013-10" db="EMBL/GenBank/DDBJ databases">
        <title>Complete genome sequence of Corynebacterium lactis DSM 45799(T), isolated from raw cow milk.</title>
        <authorList>
            <person name="Ruckert C."/>
            <person name="Albersmeier A."/>
            <person name="Lipski A."/>
            <person name="Kalinowski J."/>
        </authorList>
    </citation>
    <scope>NUCLEOTIDE SEQUENCE [LARGE SCALE GENOMIC DNA]</scope>
    <source>
        <strain evidence="2 3">RW2-5</strain>
    </source>
</reference>
<dbReference type="Pfam" id="PF11580">
    <property type="entry name" value="DUF3239"/>
    <property type="match status" value="1"/>
</dbReference>
<dbReference type="Proteomes" id="UP000058446">
    <property type="component" value="Chromosome"/>
</dbReference>
<protein>
    <submittedName>
        <fullName evidence="2">Membrane protein</fullName>
    </submittedName>
</protein>
<dbReference type="PATRIC" id="fig|1408189.4.peg.2028"/>
<dbReference type="InterPro" id="IPR023124">
    <property type="entry name" value="DUF3239_dom_sf"/>
</dbReference>
<dbReference type="EMBL" id="CP006841">
    <property type="protein sequence ID" value="ALA67966.1"/>
    <property type="molecule type" value="Genomic_DNA"/>
</dbReference>
<evidence type="ECO:0000313" key="3">
    <source>
        <dbReference type="Proteomes" id="UP000058446"/>
    </source>
</evidence>
<dbReference type="Gene3D" id="2.40.410.10">
    <property type="entry name" value="putative membrane protein from Corynebacterium diphtheriae superfamily"/>
    <property type="match status" value="1"/>
</dbReference>
<evidence type="ECO:0000256" key="1">
    <source>
        <dbReference type="SAM" id="Phobius"/>
    </source>
</evidence>
<dbReference type="AlphaFoldDB" id="A0A0K2H2L9"/>
<dbReference type="InterPro" id="IPR021632">
    <property type="entry name" value="DUF3239"/>
</dbReference>